<dbReference type="GO" id="GO:0004674">
    <property type="term" value="F:protein serine/threonine kinase activity"/>
    <property type="evidence" value="ECO:0007669"/>
    <property type="project" value="UniProtKB-KW"/>
</dbReference>
<feature type="binding site" evidence="9">
    <location>
        <position position="83"/>
    </location>
    <ligand>
        <name>ATP</name>
        <dbReference type="ChEBI" id="CHEBI:30616"/>
    </ligand>
</feature>
<sequence length="359" mass="40860">MSSSISALAKPRVFPTSGCDIIDASDRVEEETLPTYAPDKYYPIHIGDLLDALYQVLVNLGYGVTSTVWLCRDLVDPKYVALKVYVHGIERDHELRIYNHINSVRADCPHGRHICLVLEPLGLSVDQFLWFFPEGVMTLDDLKPCLRQVLGVLDFLHTEANVIHTDIQLKNLLLHAGDPQTFSNIEEGEIKAPSPRKMLPWNGLPLLSDFGEARFGNVEHHDDIMPNVYRACEVVLKMNWDCKVYIWSVATMAWDIVCRRTLVHLAEMVALLGIPPAEFGKRSRVGHVFFDNDGRWKDLAPVPDITLDRLAAHIQGDDKDGFLLFLRRALEWDPERRPTARDLLFDAWLMKGLDLSRRG</sequence>
<evidence type="ECO:0000256" key="1">
    <source>
        <dbReference type="ARBA" id="ARBA00012513"/>
    </source>
</evidence>
<dbReference type="InterPro" id="IPR000719">
    <property type="entry name" value="Prot_kinase_dom"/>
</dbReference>
<dbReference type="Proteomes" id="UP000325579">
    <property type="component" value="Unassembled WGS sequence"/>
</dbReference>
<organism evidence="11 12">
    <name type="scientific">Aspergillus pseudonomiae</name>
    <dbReference type="NCBI Taxonomy" id="1506151"/>
    <lineage>
        <taxon>Eukaryota</taxon>
        <taxon>Fungi</taxon>
        <taxon>Dikarya</taxon>
        <taxon>Ascomycota</taxon>
        <taxon>Pezizomycotina</taxon>
        <taxon>Eurotiomycetes</taxon>
        <taxon>Eurotiomycetidae</taxon>
        <taxon>Eurotiales</taxon>
        <taxon>Aspergillaceae</taxon>
        <taxon>Aspergillus</taxon>
        <taxon>Aspergillus subgen. Circumdati</taxon>
    </lineage>
</organism>
<dbReference type="PROSITE" id="PS00107">
    <property type="entry name" value="PROTEIN_KINASE_ATP"/>
    <property type="match status" value="1"/>
</dbReference>
<proteinExistence type="predicted"/>
<keyword evidence="2" id="KW-0723">Serine/threonine-protein kinase</keyword>
<evidence type="ECO:0000256" key="6">
    <source>
        <dbReference type="ARBA" id="ARBA00022840"/>
    </source>
</evidence>
<dbReference type="GeneID" id="43669181"/>
<accession>A0A5N7DJA3</accession>
<protein>
    <recommendedName>
        <fullName evidence="1">non-specific serine/threonine protein kinase</fullName>
        <ecNumber evidence="1">2.7.11.1</ecNumber>
    </recommendedName>
</protein>
<dbReference type="Gene3D" id="1.10.510.10">
    <property type="entry name" value="Transferase(Phosphotransferase) domain 1"/>
    <property type="match status" value="1"/>
</dbReference>
<keyword evidence="4 9" id="KW-0547">Nucleotide-binding</keyword>
<comment type="catalytic activity">
    <reaction evidence="7">
        <text>L-threonyl-[protein] + ATP = O-phospho-L-threonyl-[protein] + ADP + H(+)</text>
        <dbReference type="Rhea" id="RHEA:46608"/>
        <dbReference type="Rhea" id="RHEA-COMP:11060"/>
        <dbReference type="Rhea" id="RHEA-COMP:11605"/>
        <dbReference type="ChEBI" id="CHEBI:15378"/>
        <dbReference type="ChEBI" id="CHEBI:30013"/>
        <dbReference type="ChEBI" id="CHEBI:30616"/>
        <dbReference type="ChEBI" id="CHEBI:61977"/>
        <dbReference type="ChEBI" id="CHEBI:456216"/>
        <dbReference type="EC" id="2.7.11.1"/>
    </reaction>
</comment>
<evidence type="ECO:0000256" key="5">
    <source>
        <dbReference type="ARBA" id="ARBA00022777"/>
    </source>
</evidence>
<evidence type="ECO:0000256" key="2">
    <source>
        <dbReference type="ARBA" id="ARBA00022527"/>
    </source>
</evidence>
<dbReference type="InterPro" id="IPR051334">
    <property type="entry name" value="SRPK"/>
</dbReference>
<evidence type="ECO:0000256" key="3">
    <source>
        <dbReference type="ARBA" id="ARBA00022679"/>
    </source>
</evidence>
<evidence type="ECO:0000256" key="7">
    <source>
        <dbReference type="ARBA" id="ARBA00047899"/>
    </source>
</evidence>
<evidence type="ECO:0000313" key="11">
    <source>
        <dbReference type="EMBL" id="KAE8406209.1"/>
    </source>
</evidence>
<evidence type="ECO:0000259" key="10">
    <source>
        <dbReference type="PROSITE" id="PS50011"/>
    </source>
</evidence>
<dbReference type="Pfam" id="PF00069">
    <property type="entry name" value="Pkinase"/>
    <property type="match status" value="1"/>
</dbReference>
<evidence type="ECO:0000256" key="8">
    <source>
        <dbReference type="ARBA" id="ARBA00048679"/>
    </source>
</evidence>
<dbReference type="EMBL" id="ML736755">
    <property type="protein sequence ID" value="KAE8406209.1"/>
    <property type="molecule type" value="Genomic_DNA"/>
</dbReference>
<dbReference type="SMART" id="SM00220">
    <property type="entry name" value="S_TKc"/>
    <property type="match status" value="1"/>
</dbReference>
<evidence type="ECO:0000313" key="12">
    <source>
        <dbReference type="Proteomes" id="UP000325579"/>
    </source>
</evidence>
<dbReference type="RefSeq" id="XP_031943528.1">
    <property type="nucleotide sequence ID" value="XM_032084490.1"/>
</dbReference>
<evidence type="ECO:0000256" key="4">
    <source>
        <dbReference type="ARBA" id="ARBA00022741"/>
    </source>
</evidence>
<name>A0A5N7DJA3_9EURO</name>
<dbReference type="GO" id="GO:0005524">
    <property type="term" value="F:ATP binding"/>
    <property type="evidence" value="ECO:0007669"/>
    <property type="project" value="UniProtKB-UniRule"/>
</dbReference>
<dbReference type="Gene3D" id="3.30.200.20">
    <property type="entry name" value="Phosphorylase Kinase, domain 1"/>
    <property type="match status" value="1"/>
</dbReference>
<keyword evidence="5 11" id="KW-0418">Kinase</keyword>
<keyword evidence="3" id="KW-0808">Transferase</keyword>
<dbReference type="AlphaFoldDB" id="A0A5N7DJA3"/>
<dbReference type="GO" id="GO:0000245">
    <property type="term" value="P:spliceosomal complex assembly"/>
    <property type="evidence" value="ECO:0007669"/>
    <property type="project" value="TreeGrafter"/>
</dbReference>
<dbReference type="InterPro" id="IPR011009">
    <property type="entry name" value="Kinase-like_dom_sf"/>
</dbReference>
<feature type="domain" description="Protein kinase" evidence="10">
    <location>
        <begin position="54"/>
        <end position="349"/>
    </location>
</feature>
<dbReference type="PANTHER" id="PTHR47634:SF9">
    <property type="entry name" value="PROTEIN KINASE DOMAIN-CONTAINING PROTEIN-RELATED"/>
    <property type="match status" value="1"/>
</dbReference>
<evidence type="ECO:0000256" key="9">
    <source>
        <dbReference type="PROSITE-ProRule" id="PRU10141"/>
    </source>
</evidence>
<dbReference type="EC" id="2.7.11.1" evidence="1"/>
<dbReference type="SUPFAM" id="SSF56112">
    <property type="entry name" value="Protein kinase-like (PK-like)"/>
    <property type="match status" value="1"/>
</dbReference>
<dbReference type="GO" id="GO:0050684">
    <property type="term" value="P:regulation of mRNA processing"/>
    <property type="evidence" value="ECO:0007669"/>
    <property type="project" value="TreeGrafter"/>
</dbReference>
<keyword evidence="12" id="KW-1185">Reference proteome</keyword>
<dbReference type="InterPro" id="IPR017441">
    <property type="entry name" value="Protein_kinase_ATP_BS"/>
</dbReference>
<keyword evidence="6 9" id="KW-0067">ATP-binding</keyword>
<comment type="catalytic activity">
    <reaction evidence="8">
        <text>L-seryl-[protein] + ATP = O-phospho-L-seryl-[protein] + ADP + H(+)</text>
        <dbReference type="Rhea" id="RHEA:17989"/>
        <dbReference type="Rhea" id="RHEA-COMP:9863"/>
        <dbReference type="Rhea" id="RHEA-COMP:11604"/>
        <dbReference type="ChEBI" id="CHEBI:15378"/>
        <dbReference type="ChEBI" id="CHEBI:29999"/>
        <dbReference type="ChEBI" id="CHEBI:30616"/>
        <dbReference type="ChEBI" id="CHEBI:83421"/>
        <dbReference type="ChEBI" id="CHEBI:456216"/>
        <dbReference type="EC" id="2.7.11.1"/>
    </reaction>
</comment>
<dbReference type="PANTHER" id="PTHR47634">
    <property type="entry name" value="PROTEIN KINASE DOMAIN-CONTAINING PROTEIN-RELATED"/>
    <property type="match status" value="1"/>
</dbReference>
<dbReference type="PROSITE" id="PS50011">
    <property type="entry name" value="PROTEIN_KINASE_DOM"/>
    <property type="match status" value="1"/>
</dbReference>
<dbReference type="OrthoDB" id="5979581at2759"/>
<gene>
    <name evidence="11" type="ORF">BDV37DRAFT_270114</name>
</gene>
<reference evidence="11 12" key="1">
    <citation type="submission" date="2019-04" db="EMBL/GenBank/DDBJ databases">
        <authorList>
            <consortium name="DOE Joint Genome Institute"/>
            <person name="Mondo S."/>
            <person name="Kjaerbolling I."/>
            <person name="Vesth T."/>
            <person name="Frisvad J.C."/>
            <person name="Nybo J.L."/>
            <person name="Theobald S."/>
            <person name="Kildgaard S."/>
            <person name="Isbrandt T."/>
            <person name="Kuo A."/>
            <person name="Sato A."/>
            <person name="Lyhne E.K."/>
            <person name="Kogle M.E."/>
            <person name="Wiebenga A."/>
            <person name="Kun R.S."/>
            <person name="Lubbers R.J."/>
            <person name="Makela M.R."/>
            <person name="Barry K."/>
            <person name="Chovatia M."/>
            <person name="Clum A."/>
            <person name="Daum C."/>
            <person name="Haridas S."/>
            <person name="He G."/>
            <person name="LaButti K."/>
            <person name="Lipzen A."/>
            <person name="Riley R."/>
            <person name="Salamov A."/>
            <person name="Simmons B.A."/>
            <person name="Magnuson J.K."/>
            <person name="Henrissat B."/>
            <person name="Mortensen U.H."/>
            <person name="Larsen T.O."/>
            <person name="Devries R.P."/>
            <person name="Grigoriev I.V."/>
            <person name="Machida M."/>
            <person name="Baker S.E."/>
            <person name="Andersen M.R."/>
            <person name="Cantor M.N."/>
            <person name="Hua S.X."/>
        </authorList>
    </citation>
    <scope>NUCLEOTIDE SEQUENCE [LARGE SCALE GENOMIC DNA]</scope>
    <source>
        <strain evidence="11 12">CBS 119388</strain>
    </source>
</reference>